<evidence type="ECO:0000313" key="2">
    <source>
        <dbReference type="EMBL" id="CAA7045622.1"/>
    </source>
</evidence>
<feature type="region of interest" description="Disordered" evidence="1">
    <location>
        <begin position="76"/>
        <end position="100"/>
    </location>
</feature>
<organism evidence="2 3">
    <name type="scientific">Microthlaspi erraticum</name>
    <dbReference type="NCBI Taxonomy" id="1685480"/>
    <lineage>
        <taxon>Eukaryota</taxon>
        <taxon>Viridiplantae</taxon>
        <taxon>Streptophyta</taxon>
        <taxon>Embryophyta</taxon>
        <taxon>Tracheophyta</taxon>
        <taxon>Spermatophyta</taxon>
        <taxon>Magnoliopsida</taxon>
        <taxon>eudicotyledons</taxon>
        <taxon>Gunneridae</taxon>
        <taxon>Pentapetalae</taxon>
        <taxon>rosids</taxon>
        <taxon>malvids</taxon>
        <taxon>Brassicales</taxon>
        <taxon>Brassicaceae</taxon>
        <taxon>Coluteocarpeae</taxon>
        <taxon>Microthlaspi</taxon>
    </lineage>
</organism>
<proteinExistence type="predicted"/>
<protein>
    <submittedName>
        <fullName evidence="2">Uncharacterized protein</fullName>
    </submittedName>
</protein>
<dbReference type="EMBL" id="CACVBM020001327">
    <property type="protein sequence ID" value="CAA7045622.1"/>
    <property type="molecule type" value="Genomic_DNA"/>
</dbReference>
<dbReference type="Proteomes" id="UP000467841">
    <property type="component" value="Unassembled WGS sequence"/>
</dbReference>
<comment type="caution">
    <text evidence="2">The sequence shown here is derived from an EMBL/GenBank/DDBJ whole genome shotgun (WGS) entry which is preliminary data.</text>
</comment>
<feature type="region of interest" description="Disordered" evidence="1">
    <location>
        <begin position="1"/>
        <end position="25"/>
    </location>
</feature>
<reference evidence="2" key="1">
    <citation type="submission" date="2020-01" db="EMBL/GenBank/DDBJ databases">
        <authorList>
            <person name="Mishra B."/>
        </authorList>
    </citation>
    <scope>NUCLEOTIDE SEQUENCE [LARGE SCALE GENOMIC DNA]</scope>
</reference>
<dbReference type="AlphaFoldDB" id="A0A6D2JZ87"/>
<evidence type="ECO:0000313" key="3">
    <source>
        <dbReference type="Proteomes" id="UP000467841"/>
    </source>
</evidence>
<sequence length="149" mass="16341">MRHKGDNKRGEDRAKSSSSPQMNRAWLRADRIEIASAISGDITNRSAEYPVARFPPASSTKIHPIPPILCSSLQAPSGKQMAQQIHAKSGPSPTPVGGRQSHAFEAVSVVEKLWSWREFMGEENGAKFQTSLANSQWKNRCSVVSNSPQ</sequence>
<keyword evidence="3" id="KW-1185">Reference proteome</keyword>
<name>A0A6D2JZ87_9BRAS</name>
<gene>
    <name evidence="2" type="ORF">MERR_LOCUS32857</name>
</gene>
<evidence type="ECO:0000256" key="1">
    <source>
        <dbReference type="SAM" id="MobiDB-lite"/>
    </source>
</evidence>
<accession>A0A6D2JZ87</accession>